<comment type="caution">
    <text evidence="6">The sequence shown here is derived from an EMBL/GenBank/DDBJ whole genome shotgun (WGS) entry which is preliminary data.</text>
</comment>
<evidence type="ECO:0000259" key="5">
    <source>
        <dbReference type="Pfam" id="PF07859"/>
    </source>
</evidence>
<dbReference type="InterPro" id="IPR017972">
    <property type="entry name" value="Cyt_P450_CS"/>
</dbReference>
<evidence type="ECO:0000256" key="4">
    <source>
        <dbReference type="RuleBase" id="RU000461"/>
    </source>
</evidence>
<dbReference type="AlphaFoldDB" id="A0A812IRA8"/>
<feature type="domain" description="Alpha/beta hydrolase fold-3" evidence="5">
    <location>
        <begin position="32"/>
        <end position="103"/>
    </location>
</feature>
<dbReference type="InterPro" id="IPR001128">
    <property type="entry name" value="Cyt_P450"/>
</dbReference>
<organism evidence="6 7">
    <name type="scientific">Symbiodinium pilosum</name>
    <name type="common">Dinoflagellate</name>
    <dbReference type="NCBI Taxonomy" id="2952"/>
    <lineage>
        <taxon>Eukaryota</taxon>
        <taxon>Sar</taxon>
        <taxon>Alveolata</taxon>
        <taxon>Dinophyceae</taxon>
        <taxon>Suessiales</taxon>
        <taxon>Symbiodiniaceae</taxon>
        <taxon>Symbiodinium</taxon>
    </lineage>
</organism>
<dbReference type="PROSITE" id="PS01173">
    <property type="entry name" value="LIPASE_GDXG_HIS"/>
    <property type="match status" value="1"/>
</dbReference>
<dbReference type="SUPFAM" id="SSF53474">
    <property type="entry name" value="alpha/beta-Hydrolases"/>
    <property type="match status" value="1"/>
</dbReference>
<dbReference type="Pfam" id="PF00067">
    <property type="entry name" value="p450"/>
    <property type="match status" value="1"/>
</dbReference>
<keyword evidence="4" id="KW-0349">Heme</keyword>
<evidence type="ECO:0000313" key="7">
    <source>
        <dbReference type="Proteomes" id="UP000649617"/>
    </source>
</evidence>
<dbReference type="Gene3D" id="1.10.630.10">
    <property type="entry name" value="Cytochrome P450"/>
    <property type="match status" value="1"/>
</dbReference>
<dbReference type="PANTHER" id="PTHR46696">
    <property type="entry name" value="P450, PUTATIVE (EUROFUNG)-RELATED"/>
    <property type="match status" value="1"/>
</dbReference>
<name>A0A812IRA8_SYMPI</name>
<dbReference type="InterPro" id="IPR002397">
    <property type="entry name" value="Cyt_P450_B"/>
</dbReference>
<dbReference type="SUPFAM" id="SSF48264">
    <property type="entry name" value="Cytochrome P450"/>
    <property type="match status" value="1"/>
</dbReference>
<keyword evidence="4" id="KW-0503">Monooxygenase</keyword>
<dbReference type="GO" id="GO:0004497">
    <property type="term" value="F:monooxygenase activity"/>
    <property type="evidence" value="ECO:0007669"/>
    <property type="project" value="UniProtKB-KW"/>
</dbReference>
<keyword evidence="4" id="KW-0408">Iron</keyword>
<dbReference type="InterPro" id="IPR029058">
    <property type="entry name" value="AB_hydrolase_fold"/>
</dbReference>
<dbReference type="PROSITE" id="PS00086">
    <property type="entry name" value="CYTOCHROME_P450"/>
    <property type="match status" value="1"/>
</dbReference>
<keyword evidence="4" id="KW-0560">Oxidoreductase</keyword>
<dbReference type="InterPro" id="IPR036396">
    <property type="entry name" value="Cyt_P450_sf"/>
</dbReference>
<dbReference type="Pfam" id="PF07859">
    <property type="entry name" value="Abhydrolase_3"/>
    <property type="match status" value="1"/>
</dbReference>
<dbReference type="GO" id="GO:0005506">
    <property type="term" value="F:iron ion binding"/>
    <property type="evidence" value="ECO:0007669"/>
    <property type="project" value="InterPro"/>
</dbReference>
<accession>A0A812IRA8</accession>
<keyword evidence="7" id="KW-1185">Reference proteome</keyword>
<evidence type="ECO:0000313" key="6">
    <source>
        <dbReference type="EMBL" id="CAE7148835.1"/>
    </source>
</evidence>
<dbReference type="PANTHER" id="PTHR46696:SF1">
    <property type="entry name" value="CYTOCHROME P450 YJIB-RELATED"/>
    <property type="match status" value="1"/>
</dbReference>
<dbReference type="GO" id="GO:0020037">
    <property type="term" value="F:heme binding"/>
    <property type="evidence" value="ECO:0007669"/>
    <property type="project" value="InterPro"/>
</dbReference>
<dbReference type="CDD" id="cd11033">
    <property type="entry name" value="CYP142-like"/>
    <property type="match status" value="1"/>
</dbReference>
<reference evidence="6" key="1">
    <citation type="submission" date="2021-02" db="EMBL/GenBank/DDBJ databases">
        <authorList>
            <person name="Dougan E. K."/>
            <person name="Rhodes N."/>
            <person name="Thang M."/>
            <person name="Chan C."/>
        </authorList>
    </citation>
    <scope>NUCLEOTIDE SEQUENCE</scope>
</reference>
<proteinExistence type="inferred from homology"/>
<dbReference type="EMBL" id="CAJNIZ010000001">
    <property type="protein sequence ID" value="CAE7148835.1"/>
    <property type="molecule type" value="Genomic_DNA"/>
</dbReference>
<protein>
    <submittedName>
        <fullName evidence="6">LinC protein</fullName>
    </submittedName>
</protein>
<comment type="similarity">
    <text evidence="1">Belongs to the 'GDXG' lipolytic enzyme family.</text>
</comment>
<dbReference type="Gene3D" id="3.40.50.1820">
    <property type="entry name" value="alpha/beta hydrolase"/>
    <property type="match status" value="2"/>
</dbReference>
<dbReference type="Proteomes" id="UP000649617">
    <property type="component" value="Unassembled WGS sequence"/>
</dbReference>
<sequence>MCSPLSNPDGIDFGVVLTPDQAVGGESAPNTMLYLHGGGYVVGSLATHRGLVANIARATVGKVLAIDYRLAPEHPFPAAVDDAVSAYRWLLNNNHEPQNITFAAYLAGASPRDSLVAPIYGDLKGLPPLLIQVGTAETLLDDARRLATRAIADGVVIDYQEWPDMVHVFQHFAPMINEGYAAIERIGEFAMSEALDNELENSVMDLRDTMLGRDPYTIPLDEIDVAQPALFQADAFWPFFDRLRKEDPVHYCKESQFGPFWSVTKFNDIMEVEGNPRVYSSADGISIAPVNTSALPVEMFIAMDEPKHGEQRKTVQNVVAPKNLAELEPLIKERVGTILDSLPVGETFNWVDRVSIELTTQMLATLFDFPFEDRRKLTFWSDVATTQPGPDGLVKTVEERRDVLLDCLKAFTELWNDRVNQPPRGDLISMLAHGEATRNMQPYEFLGNLMLLIIGGNDTTRNSISGGVLALNQNPNQYNKLRADPGLIASMVPEIIRWQTPLTSMRRTVTEDTQLRGKQFKKGDKVVMWYVSGNRDEEVIDQPYEFIIDRERPRHHLSFGFGIHRCMGNRLAEMQLRLLWEGIMERFDMVEVVGEPVRSLSTLIKGYTDLPVRLHPKKVA</sequence>
<evidence type="ECO:0000256" key="1">
    <source>
        <dbReference type="ARBA" id="ARBA00010515"/>
    </source>
</evidence>
<evidence type="ECO:0000256" key="2">
    <source>
        <dbReference type="ARBA" id="ARBA00010617"/>
    </source>
</evidence>
<comment type="similarity">
    <text evidence="2 4">Belongs to the cytochrome P450 family.</text>
</comment>
<dbReference type="InterPro" id="IPR013094">
    <property type="entry name" value="AB_hydrolase_3"/>
</dbReference>
<dbReference type="GO" id="GO:0016787">
    <property type="term" value="F:hydrolase activity"/>
    <property type="evidence" value="ECO:0007669"/>
    <property type="project" value="UniProtKB-KW"/>
</dbReference>
<keyword evidence="4" id="KW-0479">Metal-binding</keyword>
<keyword evidence="3" id="KW-0378">Hydrolase</keyword>
<dbReference type="PRINTS" id="PR00359">
    <property type="entry name" value="BP450"/>
</dbReference>
<dbReference type="OrthoDB" id="3945418at2759"/>
<dbReference type="GO" id="GO:0016705">
    <property type="term" value="F:oxidoreductase activity, acting on paired donors, with incorporation or reduction of molecular oxygen"/>
    <property type="evidence" value="ECO:0007669"/>
    <property type="project" value="InterPro"/>
</dbReference>
<evidence type="ECO:0000256" key="3">
    <source>
        <dbReference type="ARBA" id="ARBA00022801"/>
    </source>
</evidence>
<dbReference type="InterPro" id="IPR002168">
    <property type="entry name" value="Lipase_GDXG_HIS_AS"/>
</dbReference>
<gene>
    <name evidence="6" type="primary">linC</name>
    <name evidence="6" type="ORF">SPIL2461_LOCUS45</name>
</gene>